<proteinExistence type="inferred from homology"/>
<dbReference type="OrthoDB" id="10261039at2759"/>
<dbReference type="InterPro" id="IPR019133">
    <property type="entry name" value="MIC60"/>
</dbReference>
<feature type="compositionally biased region" description="Basic and acidic residues" evidence="9">
    <location>
        <begin position="1"/>
        <end position="15"/>
    </location>
</feature>
<dbReference type="PANTHER" id="PTHR15415:SF7">
    <property type="entry name" value="MICOS COMPLEX SUBUNIT MIC60"/>
    <property type="match status" value="1"/>
</dbReference>
<evidence type="ECO:0000256" key="2">
    <source>
        <dbReference type="ARBA" id="ARBA00022692"/>
    </source>
</evidence>
<dbReference type="WBParaSite" id="SBAD_0000662401-mRNA-1">
    <property type="protein sequence ID" value="SBAD_0000662401-mRNA-1"/>
    <property type="gene ID" value="SBAD_0000662401"/>
</dbReference>
<dbReference type="GO" id="GO:0061617">
    <property type="term" value="C:MICOS complex"/>
    <property type="evidence" value="ECO:0007669"/>
    <property type="project" value="TreeGrafter"/>
</dbReference>
<comment type="similarity">
    <text evidence="1 7">Belongs to the MICOS complex subunit Mic60 family.</text>
</comment>
<organism evidence="12">
    <name type="scientific">Soboliphyme baturini</name>
    <dbReference type="NCBI Taxonomy" id="241478"/>
    <lineage>
        <taxon>Eukaryota</taxon>
        <taxon>Metazoa</taxon>
        <taxon>Ecdysozoa</taxon>
        <taxon>Nematoda</taxon>
        <taxon>Enoplea</taxon>
        <taxon>Dorylaimia</taxon>
        <taxon>Dioctophymatida</taxon>
        <taxon>Dioctophymatoidea</taxon>
        <taxon>Soboliphymatidae</taxon>
        <taxon>Soboliphyme</taxon>
    </lineage>
</organism>
<keyword evidence="2 7" id="KW-0812">Transmembrane</keyword>
<feature type="region of interest" description="Disordered" evidence="9">
    <location>
        <begin position="1"/>
        <end position="45"/>
    </location>
</feature>
<protein>
    <recommendedName>
        <fullName evidence="7">MICOS complex subunit MIC60</fullName>
    </recommendedName>
    <alternativeName>
        <fullName evidence="7">Mitofilin</fullName>
    </alternativeName>
</protein>
<reference evidence="10 11" key="2">
    <citation type="submission" date="2018-11" db="EMBL/GenBank/DDBJ databases">
        <authorList>
            <consortium name="Pathogen Informatics"/>
        </authorList>
    </citation>
    <scope>NUCLEOTIDE SEQUENCE [LARGE SCALE GENOMIC DNA]</scope>
</reference>
<dbReference type="Pfam" id="PF09731">
    <property type="entry name" value="Mitofilin"/>
    <property type="match status" value="1"/>
</dbReference>
<evidence type="ECO:0000256" key="1">
    <source>
        <dbReference type="ARBA" id="ARBA00010877"/>
    </source>
</evidence>
<evidence type="ECO:0000256" key="5">
    <source>
        <dbReference type="ARBA" id="ARBA00023128"/>
    </source>
</evidence>
<keyword evidence="6" id="KW-0472">Membrane</keyword>
<evidence type="ECO:0000313" key="10">
    <source>
        <dbReference type="EMBL" id="VDP09882.1"/>
    </source>
</evidence>
<evidence type="ECO:0000256" key="8">
    <source>
        <dbReference type="SAM" id="Coils"/>
    </source>
</evidence>
<evidence type="ECO:0000313" key="12">
    <source>
        <dbReference type="WBParaSite" id="SBAD_0000662401-mRNA-1"/>
    </source>
</evidence>
<feature type="coiled-coil region" evidence="8">
    <location>
        <begin position="309"/>
        <end position="356"/>
    </location>
</feature>
<sequence length="410" mass="46882">MDKNGQKQVRNKIDVVDLPPLELGKKDAKSSSPLPVSDGQHEEVENRQSLIEIADTALNLSGIKEETADKSLKQSIVGPKAVDDSGREFENAVNNQLAELQKVYTMSIAKKDALADLLRERSKLMQTVLNIEEDSYSSAELKAISMSIDRLKKENEDLDRRATDCANSLQKLVGEGREQISTASNPLLNKATLHLESLKLQAKRKQETIEDLSIGTEVLAEHKNILEKGRTAFMDQLKLLMPDFQDRPGREMSTAELTALLACALVRIDRLRKKLAEYPEQEKQHFERELSARVKQFRDEHDRETEARIETLRRMHDEHLEEVANMQRRELKAIYMQELEDRLNEAKLEFHKEVGNALMNIEAIQRVLSGTFQYLMMILVIIKSLILTEGGKDMLFLVPLNSFLYLNIRY</sequence>
<gene>
    <name evidence="10" type="ORF">SBAD_LOCUS6377</name>
</gene>
<feature type="coiled-coil region" evidence="8">
    <location>
        <begin position="114"/>
        <end position="215"/>
    </location>
</feature>
<dbReference type="AlphaFoldDB" id="A0A183IRY0"/>
<evidence type="ECO:0000256" key="7">
    <source>
        <dbReference type="RuleBase" id="RU363000"/>
    </source>
</evidence>
<name>A0A183IRY0_9BILA</name>
<keyword evidence="3 7" id="KW-0999">Mitochondrion inner membrane</keyword>
<keyword evidence="8" id="KW-0175">Coiled coil</keyword>
<dbReference type="GO" id="GO:0042407">
    <property type="term" value="P:cristae formation"/>
    <property type="evidence" value="ECO:0007669"/>
    <property type="project" value="TreeGrafter"/>
</dbReference>
<comment type="subunit">
    <text evidence="7">Component of the mitochondrial contact site and cristae organizing system (MICOS) complex.</text>
</comment>
<evidence type="ECO:0000256" key="3">
    <source>
        <dbReference type="ARBA" id="ARBA00022792"/>
    </source>
</evidence>
<evidence type="ECO:0000256" key="4">
    <source>
        <dbReference type="ARBA" id="ARBA00022989"/>
    </source>
</evidence>
<dbReference type="Proteomes" id="UP000270296">
    <property type="component" value="Unassembled WGS sequence"/>
</dbReference>
<evidence type="ECO:0000256" key="6">
    <source>
        <dbReference type="ARBA" id="ARBA00023136"/>
    </source>
</evidence>
<accession>A0A183IRY0</accession>
<comment type="function">
    <text evidence="7">Component of the MICOS complex, a large protein complex of the mitochondrial inner membrane that plays crucial roles in the maintenance of crista junctions, inner membrane architecture, and formation of contact sites to the outer membrane.</text>
</comment>
<comment type="subcellular location">
    <subcellularLocation>
        <location evidence="7">Mitochondrion inner membrane</location>
        <topology evidence="7">Single-pass membrane protein</topology>
    </subcellularLocation>
</comment>
<dbReference type="PANTHER" id="PTHR15415">
    <property type="entry name" value="MITOFILIN"/>
    <property type="match status" value="1"/>
</dbReference>
<keyword evidence="11" id="KW-1185">Reference proteome</keyword>
<reference evidence="12" key="1">
    <citation type="submission" date="2016-06" db="UniProtKB">
        <authorList>
            <consortium name="WormBaseParasite"/>
        </authorList>
    </citation>
    <scope>IDENTIFICATION</scope>
</reference>
<evidence type="ECO:0000256" key="9">
    <source>
        <dbReference type="SAM" id="MobiDB-lite"/>
    </source>
</evidence>
<keyword evidence="4" id="KW-1133">Transmembrane helix</keyword>
<evidence type="ECO:0000313" key="11">
    <source>
        <dbReference type="Proteomes" id="UP000270296"/>
    </source>
</evidence>
<dbReference type="EMBL" id="UZAM01009700">
    <property type="protein sequence ID" value="VDP09882.1"/>
    <property type="molecule type" value="Genomic_DNA"/>
</dbReference>
<keyword evidence="5 7" id="KW-0496">Mitochondrion</keyword>